<evidence type="ECO:0000256" key="5">
    <source>
        <dbReference type="SAM" id="MobiDB-lite"/>
    </source>
</evidence>
<keyword evidence="9" id="KW-1185">Reference proteome</keyword>
<name>A0A8J5MTB3_HOMAM</name>
<feature type="compositionally biased region" description="Acidic residues" evidence="5">
    <location>
        <begin position="239"/>
        <end position="251"/>
    </location>
</feature>
<dbReference type="PANTHER" id="PTHR19303">
    <property type="entry name" value="TRANSPOSON"/>
    <property type="match status" value="1"/>
</dbReference>
<comment type="caution">
    <text evidence="8">The sequence shown here is derived from an EMBL/GenBank/DDBJ whole genome shotgun (WGS) entry which is preliminary data.</text>
</comment>
<dbReference type="GO" id="GO:0003677">
    <property type="term" value="F:DNA binding"/>
    <property type="evidence" value="ECO:0007669"/>
    <property type="project" value="UniProtKB-UniRule"/>
</dbReference>
<dbReference type="InterPro" id="IPR007889">
    <property type="entry name" value="HTH_Psq"/>
</dbReference>
<dbReference type="EMBL" id="JAHLQT010026447">
    <property type="protein sequence ID" value="KAG7163490.1"/>
    <property type="molecule type" value="Genomic_DNA"/>
</dbReference>
<gene>
    <name evidence="8" type="primary">jrk-L7</name>
    <name evidence="8" type="ORF">Hamer_G002673</name>
</gene>
<feature type="region of interest" description="Disordered" evidence="5">
    <location>
        <begin position="230"/>
        <end position="252"/>
    </location>
</feature>
<dbReference type="Proteomes" id="UP000747542">
    <property type="component" value="Unassembled WGS sequence"/>
</dbReference>
<proteinExistence type="predicted"/>
<feature type="DNA-binding region" description="H-T-H motif" evidence="4">
    <location>
        <begin position="35"/>
        <end position="55"/>
    </location>
</feature>
<evidence type="ECO:0000256" key="4">
    <source>
        <dbReference type="PROSITE-ProRule" id="PRU00320"/>
    </source>
</evidence>
<reference evidence="8" key="1">
    <citation type="journal article" date="2021" name="Sci. Adv.">
        <title>The American lobster genome reveals insights on longevity, neural, and immune adaptations.</title>
        <authorList>
            <person name="Polinski J.M."/>
            <person name="Zimin A.V."/>
            <person name="Clark K.F."/>
            <person name="Kohn A.B."/>
            <person name="Sadowski N."/>
            <person name="Timp W."/>
            <person name="Ptitsyn A."/>
            <person name="Khanna P."/>
            <person name="Romanova D.Y."/>
            <person name="Williams P."/>
            <person name="Greenwood S.J."/>
            <person name="Moroz L.L."/>
            <person name="Walt D.R."/>
            <person name="Bodnar A.G."/>
        </authorList>
    </citation>
    <scope>NUCLEOTIDE SEQUENCE</scope>
    <source>
        <strain evidence="8">GMGI-L3</strain>
    </source>
</reference>
<evidence type="ECO:0000313" key="9">
    <source>
        <dbReference type="Proteomes" id="UP000747542"/>
    </source>
</evidence>
<evidence type="ECO:0000256" key="2">
    <source>
        <dbReference type="ARBA" id="ARBA00023125"/>
    </source>
</evidence>
<sequence>MDSAKKSGGVKRKHRALSITEKVEVLKKLDSGVSVRTICETYSISSSTVYDIKKQKEKLLKFFSDSGSKRKMFVRKSMSEGKSAELDQVLITWFNLRVSECVEISGDLLKEQAKVFHEELGLQHKCDYTEGWLQRFKSRHGLHFCAVCGEKHSADKDAARAYDFAGFRVSKEKHLIHELLAYVKDVTNPDAKELSSRINKDVLTEWLDVDDNVPTVHHYTDSEIVDMVKSPERNACTGSDEDESSEEDEEDVRDRISIDRLITLTTELLAGLEQRSFVSEQEIMNVFLLQDKLIRERPKYMKQQTLPDIFKKIARKQEEATAVSTLDNPLPSTSRQVEAVPVAEDVVTVSDKDDNPDSPSAV</sequence>
<evidence type="ECO:0000256" key="1">
    <source>
        <dbReference type="ARBA" id="ARBA00004123"/>
    </source>
</evidence>
<dbReference type="GO" id="GO:0005634">
    <property type="term" value="C:nucleus"/>
    <property type="evidence" value="ECO:0007669"/>
    <property type="project" value="UniProtKB-SubCell"/>
</dbReference>
<feature type="domain" description="HTH psq-type" evidence="6">
    <location>
        <begin position="8"/>
        <end position="59"/>
    </location>
</feature>
<evidence type="ECO:0000259" key="6">
    <source>
        <dbReference type="PROSITE" id="PS50960"/>
    </source>
</evidence>
<dbReference type="AlphaFoldDB" id="A0A8J5MTB3"/>
<feature type="domain" description="HTH CENPB-type" evidence="7">
    <location>
        <begin position="74"/>
        <end position="146"/>
    </location>
</feature>
<keyword evidence="3 4" id="KW-0539">Nucleus</keyword>
<evidence type="ECO:0000256" key="3">
    <source>
        <dbReference type="ARBA" id="ARBA00023242"/>
    </source>
</evidence>
<dbReference type="PROSITE" id="PS50960">
    <property type="entry name" value="HTH_PSQ"/>
    <property type="match status" value="1"/>
</dbReference>
<dbReference type="Gene3D" id="1.10.10.60">
    <property type="entry name" value="Homeodomain-like"/>
    <property type="match status" value="2"/>
</dbReference>
<dbReference type="InterPro" id="IPR009057">
    <property type="entry name" value="Homeodomain-like_sf"/>
</dbReference>
<evidence type="ECO:0000313" key="8">
    <source>
        <dbReference type="EMBL" id="KAG7163490.1"/>
    </source>
</evidence>
<keyword evidence="2 4" id="KW-0238">DNA-binding</keyword>
<evidence type="ECO:0000259" key="7">
    <source>
        <dbReference type="PROSITE" id="PS51253"/>
    </source>
</evidence>
<dbReference type="InterPro" id="IPR050863">
    <property type="entry name" value="CenT-Element_Derived"/>
</dbReference>
<dbReference type="PANTHER" id="PTHR19303:SF16">
    <property type="entry name" value="JERKY PROTEIN HOMOLOG-LIKE"/>
    <property type="match status" value="1"/>
</dbReference>
<protein>
    <submittedName>
        <fullName evidence="8">Jerky protein-like 7</fullName>
    </submittedName>
</protein>
<dbReference type="Pfam" id="PF04218">
    <property type="entry name" value="CENP-B_N"/>
    <property type="match status" value="1"/>
</dbReference>
<comment type="subcellular location">
    <subcellularLocation>
        <location evidence="1 4">Nucleus</location>
    </subcellularLocation>
</comment>
<dbReference type="Pfam" id="PF03221">
    <property type="entry name" value="HTH_Tnp_Tc5"/>
    <property type="match status" value="1"/>
</dbReference>
<dbReference type="SUPFAM" id="SSF46689">
    <property type="entry name" value="Homeodomain-like"/>
    <property type="match status" value="2"/>
</dbReference>
<organism evidence="8 9">
    <name type="scientific">Homarus americanus</name>
    <name type="common">American lobster</name>
    <dbReference type="NCBI Taxonomy" id="6706"/>
    <lineage>
        <taxon>Eukaryota</taxon>
        <taxon>Metazoa</taxon>
        <taxon>Ecdysozoa</taxon>
        <taxon>Arthropoda</taxon>
        <taxon>Crustacea</taxon>
        <taxon>Multicrustacea</taxon>
        <taxon>Malacostraca</taxon>
        <taxon>Eumalacostraca</taxon>
        <taxon>Eucarida</taxon>
        <taxon>Decapoda</taxon>
        <taxon>Pleocyemata</taxon>
        <taxon>Astacidea</taxon>
        <taxon>Nephropoidea</taxon>
        <taxon>Nephropidae</taxon>
        <taxon>Homarus</taxon>
    </lineage>
</organism>
<dbReference type="PROSITE" id="PS51253">
    <property type="entry name" value="HTH_CENPB"/>
    <property type="match status" value="1"/>
</dbReference>
<accession>A0A8J5MTB3</accession>
<dbReference type="SMART" id="SM00674">
    <property type="entry name" value="CENPB"/>
    <property type="match status" value="1"/>
</dbReference>
<dbReference type="InterPro" id="IPR006600">
    <property type="entry name" value="HTH_CenpB_DNA-bd_dom"/>
</dbReference>